<name>A0AAP0K049_9MAGN</name>
<gene>
    <name evidence="2" type="ORF">Syun_012828</name>
</gene>
<protein>
    <submittedName>
        <fullName evidence="2">Uncharacterized protein</fullName>
    </submittedName>
</protein>
<dbReference type="Gene3D" id="3.60.10.10">
    <property type="entry name" value="Endonuclease/exonuclease/phosphatase"/>
    <property type="match status" value="1"/>
</dbReference>
<keyword evidence="3" id="KW-1185">Reference proteome</keyword>
<evidence type="ECO:0000313" key="3">
    <source>
        <dbReference type="Proteomes" id="UP001420932"/>
    </source>
</evidence>
<evidence type="ECO:0000256" key="1">
    <source>
        <dbReference type="SAM" id="MobiDB-lite"/>
    </source>
</evidence>
<accession>A0AAP0K049</accession>
<dbReference type="InterPro" id="IPR036691">
    <property type="entry name" value="Endo/exonu/phosph_ase_sf"/>
</dbReference>
<organism evidence="2 3">
    <name type="scientific">Stephania yunnanensis</name>
    <dbReference type="NCBI Taxonomy" id="152371"/>
    <lineage>
        <taxon>Eukaryota</taxon>
        <taxon>Viridiplantae</taxon>
        <taxon>Streptophyta</taxon>
        <taxon>Embryophyta</taxon>
        <taxon>Tracheophyta</taxon>
        <taxon>Spermatophyta</taxon>
        <taxon>Magnoliopsida</taxon>
        <taxon>Ranunculales</taxon>
        <taxon>Menispermaceae</taxon>
        <taxon>Menispermoideae</taxon>
        <taxon>Cissampelideae</taxon>
        <taxon>Stephania</taxon>
    </lineage>
</organism>
<feature type="compositionally biased region" description="Low complexity" evidence="1">
    <location>
        <begin position="9"/>
        <end position="23"/>
    </location>
</feature>
<dbReference type="EMBL" id="JBBNAF010000005">
    <property type="protein sequence ID" value="KAK9143428.1"/>
    <property type="molecule type" value="Genomic_DNA"/>
</dbReference>
<feature type="region of interest" description="Disordered" evidence="1">
    <location>
        <begin position="267"/>
        <end position="288"/>
    </location>
</feature>
<dbReference type="Proteomes" id="UP001420932">
    <property type="component" value="Unassembled WGS sequence"/>
</dbReference>
<reference evidence="2 3" key="1">
    <citation type="submission" date="2024-01" db="EMBL/GenBank/DDBJ databases">
        <title>Genome assemblies of Stephania.</title>
        <authorList>
            <person name="Yang L."/>
        </authorList>
    </citation>
    <scope>NUCLEOTIDE SEQUENCE [LARGE SCALE GENOMIC DNA]</scope>
    <source>
        <strain evidence="2">YNDBR</strain>
        <tissue evidence="2">Leaf</tissue>
    </source>
</reference>
<sequence>MESLTQEQNSLNTLTHSSLSRSPDSLSAHSLAGLVLVRSPRSRARQARLARSPSRTRLDRLRALASLVYFARSLASLAGTIDLKTSCSICKGDVYGQNMSAEVVDNNPYSRLMALQRMGIVENYERIREFSVAIVVCKDLNIEILFLTFRDGMLTFYSFGCFFFLLQVEALIGTHSLMGESVMQSLAELFVFGPKNYELFLEDFRVDNYAVDGFEGLIRRKKGVVAVRIDFKGVNMLFICCHLSGNIADYFYGDEDTEAVVKHKSFPSNQLPKNGDENVQAEQASSGRARLENGDATYSKKFHDRDFIYTRVNCGSTFAAQWKTGLLLSTMATIESLGLDIQQCVITVSVTLQCKLLVLEEHCRYAWTFFSSVYGFDSQIAGAASFFFVIWVSGRGALLVSVG</sequence>
<proteinExistence type="predicted"/>
<comment type="caution">
    <text evidence="2">The sequence shown here is derived from an EMBL/GenBank/DDBJ whole genome shotgun (WGS) entry which is preliminary data.</text>
</comment>
<feature type="region of interest" description="Disordered" evidence="1">
    <location>
        <begin position="1"/>
        <end position="23"/>
    </location>
</feature>
<evidence type="ECO:0000313" key="2">
    <source>
        <dbReference type="EMBL" id="KAK9143428.1"/>
    </source>
</evidence>
<dbReference type="AlphaFoldDB" id="A0AAP0K049"/>